<dbReference type="PANTHER" id="PTHR12048:SF0">
    <property type="entry name" value="CCAAT_ENHANCER-BINDING PROTEIN ZETA"/>
    <property type="match status" value="1"/>
</dbReference>
<evidence type="ECO:0000259" key="3">
    <source>
        <dbReference type="Pfam" id="PF03914"/>
    </source>
</evidence>
<protein>
    <recommendedName>
        <fullName evidence="3">CCAAT-binding factor domain-containing protein</fullName>
    </recommendedName>
</protein>
<feature type="compositionally biased region" description="Basic residues" evidence="2">
    <location>
        <begin position="908"/>
        <end position="919"/>
    </location>
</feature>
<feature type="region of interest" description="Disordered" evidence="2">
    <location>
        <begin position="727"/>
        <end position="746"/>
    </location>
</feature>
<proteinExistence type="inferred from homology"/>
<dbReference type="GO" id="GO:0005634">
    <property type="term" value="C:nucleus"/>
    <property type="evidence" value="ECO:0007669"/>
    <property type="project" value="UniProtKB-ARBA"/>
</dbReference>
<keyword evidence="5" id="KW-1185">Reference proteome</keyword>
<feature type="domain" description="CCAAT-binding factor" evidence="3">
    <location>
        <begin position="381"/>
        <end position="632"/>
    </location>
</feature>
<feature type="region of interest" description="Disordered" evidence="2">
    <location>
        <begin position="769"/>
        <end position="798"/>
    </location>
</feature>
<dbReference type="Proteomes" id="UP000792457">
    <property type="component" value="Unassembled WGS sequence"/>
</dbReference>
<dbReference type="Pfam" id="PF03914">
    <property type="entry name" value="CBF"/>
    <property type="match status" value="1"/>
</dbReference>
<dbReference type="AlphaFoldDB" id="A0A8K0JX68"/>
<comment type="similarity">
    <text evidence="1">Belongs to the CBF/MAK21 family.</text>
</comment>
<gene>
    <name evidence="4" type="ORF">J437_LFUL005088</name>
</gene>
<feature type="region of interest" description="Disordered" evidence="2">
    <location>
        <begin position="899"/>
        <end position="919"/>
    </location>
</feature>
<dbReference type="SUPFAM" id="SSF48371">
    <property type="entry name" value="ARM repeat"/>
    <property type="match status" value="1"/>
</dbReference>
<dbReference type="InterPro" id="IPR005612">
    <property type="entry name" value="CCAAT-binding_factor"/>
</dbReference>
<feature type="compositionally biased region" description="Acidic residues" evidence="2">
    <location>
        <begin position="769"/>
        <end position="782"/>
    </location>
</feature>
<reference evidence="4" key="2">
    <citation type="submission" date="2017-10" db="EMBL/GenBank/DDBJ databases">
        <title>Ladona fulva Genome sequencing and assembly.</title>
        <authorList>
            <person name="Murali S."/>
            <person name="Richards S."/>
            <person name="Bandaranaike D."/>
            <person name="Bellair M."/>
            <person name="Blankenburg K."/>
            <person name="Chao H."/>
            <person name="Dinh H."/>
            <person name="Doddapaneni H."/>
            <person name="Dugan-Rocha S."/>
            <person name="Elkadiri S."/>
            <person name="Gnanaolivu R."/>
            <person name="Hernandez B."/>
            <person name="Skinner E."/>
            <person name="Javaid M."/>
            <person name="Lee S."/>
            <person name="Li M."/>
            <person name="Ming W."/>
            <person name="Munidasa M."/>
            <person name="Muniz J."/>
            <person name="Nguyen L."/>
            <person name="Hughes D."/>
            <person name="Osuji N."/>
            <person name="Pu L.-L."/>
            <person name="Puazo M."/>
            <person name="Qu C."/>
            <person name="Quiroz J."/>
            <person name="Raj R."/>
            <person name="Weissenberger G."/>
            <person name="Xin Y."/>
            <person name="Zou X."/>
            <person name="Han Y."/>
            <person name="Worley K."/>
            <person name="Muzny D."/>
            <person name="Gibbs R."/>
        </authorList>
    </citation>
    <scope>NUCLEOTIDE SEQUENCE</scope>
    <source>
        <strain evidence="4">Sampled in the wild</strain>
    </source>
</reference>
<reference evidence="4" key="1">
    <citation type="submission" date="2013-04" db="EMBL/GenBank/DDBJ databases">
        <authorList>
            <person name="Qu J."/>
            <person name="Murali S.C."/>
            <person name="Bandaranaike D."/>
            <person name="Bellair M."/>
            <person name="Blankenburg K."/>
            <person name="Chao H."/>
            <person name="Dinh H."/>
            <person name="Doddapaneni H."/>
            <person name="Downs B."/>
            <person name="Dugan-Rocha S."/>
            <person name="Elkadiri S."/>
            <person name="Gnanaolivu R.D."/>
            <person name="Hernandez B."/>
            <person name="Javaid M."/>
            <person name="Jayaseelan J.C."/>
            <person name="Lee S."/>
            <person name="Li M."/>
            <person name="Ming W."/>
            <person name="Munidasa M."/>
            <person name="Muniz J."/>
            <person name="Nguyen L."/>
            <person name="Ongeri F."/>
            <person name="Osuji N."/>
            <person name="Pu L.-L."/>
            <person name="Puazo M."/>
            <person name="Qu C."/>
            <person name="Quiroz J."/>
            <person name="Raj R."/>
            <person name="Weissenberger G."/>
            <person name="Xin Y."/>
            <person name="Zou X."/>
            <person name="Han Y."/>
            <person name="Richards S."/>
            <person name="Worley K."/>
            <person name="Muzny D."/>
            <person name="Gibbs R."/>
        </authorList>
    </citation>
    <scope>NUCLEOTIDE SEQUENCE</scope>
    <source>
        <strain evidence="4">Sampled in the wild</strain>
    </source>
</reference>
<organism evidence="4 5">
    <name type="scientific">Ladona fulva</name>
    <name type="common">Scarce chaser dragonfly</name>
    <name type="synonym">Libellula fulva</name>
    <dbReference type="NCBI Taxonomy" id="123851"/>
    <lineage>
        <taxon>Eukaryota</taxon>
        <taxon>Metazoa</taxon>
        <taxon>Ecdysozoa</taxon>
        <taxon>Arthropoda</taxon>
        <taxon>Hexapoda</taxon>
        <taxon>Insecta</taxon>
        <taxon>Pterygota</taxon>
        <taxon>Palaeoptera</taxon>
        <taxon>Odonata</taxon>
        <taxon>Epiprocta</taxon>
        <taxon>Anisoptera</taxon>
        <taxon>Libelluloidea</taxon>
        <taxon>Libellulidae</taxon>
        <taxon>Ladona</taxon>
    </lineage>
</organism>
<dbReference type="OrthoDB" id="28947at2759"/>
<evidence type="ECO:0000313" key="4">
    <source>
        <dbReference type="EMBL" id="KAG8224282.1"/>
    </source>
</evidence>
<dbReference type="EMBL" id="KZ308190">
    <property type="protein sequence ID" value="KAG8224282.1"/>
    <property type="molecule type" value="Genomic_DNA"/>
</dbReference>
<feature type="region of interest" description="Disordered" evidence="2">
    <location>
        <begin position="1"/>
        <end position="27"/>
    </location>
</feature>
<name>A0A8K0JX68_LADFU</name>
<feature type="compositionally biased region" description="Basic residues" evidence="2">
    <location>
        <begin position="1"/>
        <end position="21"/>
    </location>
</feature>
<comment type="caution">
    <text evidence="4">The sequence shown here is derived from an EMBL/GenBank/DDBJ whole genome shotgun (WGS) entry which is preliminary data.</text>
</comment>
<evidence type="ECO:0000313" key="5">
    <source>
        <dbReference type="Proteomes" id="UP000792457"/>
    </source>
</evidence>
<evidence type="ECO:0000256" key="2">
    <source>
        <dbReference type="SAM" id="MobiDB-lite"/>
    </source>
</evidence>
<dbReference type="InterPro" id="IPR040155">
    <property type="entry name" value="CEBPZ/Mak21-like"/>
</dbReference>
<sequence length="919" mass="105707">MKINSKKSKPPVKKKYSRPLKQHTTALKENSYEQVKGKWYESDIPKDPEDYLQAKQDVVVKLRNEAEEALASEINKFKDRMSSNSDYNWMRTVMSKGTISDKVASYTISIQDAPLYSLSLLENLVNMVKLGKKKDCFSVIETLTELFIEDMMPKDWQKLRIFSHRPLTLLDSLAKGKQSVRKKMLVTWLFEDKLKQVYASFVSALCEVASKDSVERNRLQAIFALYRLLSNVAEKEDIILASLVNKFGDPNQKIPAKVMHHLKQLLQVHPAMKTVVMEEIEKLLFRLNISNKAQFYGLCFLSQFYLSEDDDELARSLIKLYFSFFKACVKKGEIDSRMMGALLTGVKRAYPYSKMRMEDESLMEHIQTVHKIVHLGNFNTSVHALSLLLQVMDCNNDVISDRFYTALYKKILDPLFATSNLKAMFLSVCFRALKNDTEVNRKKAFIKRFLEISYYMPPPLTCGILFMISEILYDIGDHQPLQFHCSKTISGNDGADIVELLDDDDEYEHYTDIKLEEDEVKVEKVEIKKGKQCKNVEIKKNEQSEKAGIKKEKDGCEFELANVKKEENSSKEATSWVHRSKLSLNERLKAKNLENGYDPNQRNPLYAVDSSCTYSELIRLSQHYHPTIALFAQKIANGESIDYSGDPLQDFALLRFLNRFAFKNPKKLKKAEDVEGKPVTFKKAYTPLGVKSLSVISASYLNEKEENIPVDEVFLYKYVKQRREEKFKNKQDEEEESDSESVKSDEFEEVMEKFIGKKKDADIDEEEDLNFADGVEFEDDGSGSDSEIKPKKKKVTKKKVKVDVYCFAVNVFQYLFNKRKLSDNESDSESDDEDIGDNDLSNVFASAEEFSEMLQETGASGLDTAGTSGLSNRDNAAVKQLNWEIARDKWVRGVDKYAKSRSFEKKSKIPKKKAKLRRK</sequence>
<dbReference type="InterPro" id="IPR016024">
    <property type="entry name" value="ARM-type_fold"/>
</dbReference>
<evidence type="ECO:0000256" key="1">
    <source>
        <dbReference type="ARBA" id="ARBA00007797"/>
    </source>
</evidence>
<accession>A0A8K0JX68</accession>
<dbReference type="PANTHER" id="PTHR12048">
    <property type="entry name" value="CCAAT-BINDING FACTOR-RELATED"/>
    <property type="match status" value="1"/>
</dbReference>